<feature type="transmembrane region" description="Helical" evidence="1">
    <location>
        <begin position="94"/>
        <end position="115"/>
    </location>
</feature>
<evidence type="ECO:0000313" key="2">
    <source>
        <dbReference type="EMBL" id="BCJ47849.1"/>
    </source>
</evidence>
<keyword evidence="1" id="KW-1133">Transmembrane helix</keyword>
<feature type="transmembrane region" description="Helical" evidence="1">
    <location>
        <begin position="202"/>
        <end position="220"/>
    </location>
</feature>
<dbReference type="Proteomes" id="UP000676967">
    <property type="component" value="Chromosome"/>
</dbReference>
<organism evidence="2 3">
    <name type="scientific">Actinoplanes ianthinogenes</name>
    <dbReference type="NCBI Taxonomy" id="122358"/>
    <lineage>
        <taxon>Bacteria</taxon>
        <taxon>Bacillati</taxon>
        <taxon>Actinomycetota</taxon>
        <taxon>Actinomycetes</taxon>
        <taxon>Micromonosporales</taxon>
        <taxon>Micromonosporaceae</taxon>
        <taxon>Actinoplanes</taxon>
    </lineage>
</organism>
<reference evidence="2 3" key="1">
    <citation type="submission" date="2020-08" db="EMBL/GenBank/DDBJ databases">
        <title>Whole genome shotgun sequence of Actinoplanes ianthinogenes NBRC 13996.</title>
        <authorList>
            <person name="Komaki H."/>
            <person name="Tamura T."/>
        </authorList>
    </citation>
    <scope>NUCLEOTIDE SEQUENCE [LARGE SCALE GENOMIC DNA]</scope>
    <source>
        <strain evidence="2 3">NBRC 13996</strain>
    </source>
</reference>
<keyword evidence="1" id="KW-0472">Membrane</keyword>
<name>A0ABM7M876_9ACTN</name>
<sequence length="283" mass="29386">MTPYCVLKIVWTIGGGPLRAINAVTVVMSGLAILLGLALAQPWGLRVPAWLMLLPAWIGMGFLVPMLPLIPALALVGGDTGDSAGEVRMAAWEVGLLSVSFAGFALGVAIAAPAYAARRWPLGAEVPGLPGVRVTLARLAAALCVALGLPSLCWAAGATAGLNPATLGNRDAQWHLLTVNNGVWALIAAASVWTLTRHTGRLPLLAAWLAAGFLFAWGSWKAVLSFAVTPEFPPPEQPWVLAAQNHFGAVAGLLILVVVLLTVADEAGQRELPGGRQRSRAGA</sequence>
<accession>A0ABM7M876</accession>
<proteinExistence type="predicted"/>
<keyword evidence="1" id="KW-0812">Transmembrane</keyword>
<keyword evidence="3" id="KW-1185">Reference proteome</keyword>
<gene>
    <name evidence="2" type="ORF">Aiant_85060</name>
</gene>
<feature type="transmembrane region" description="Helical" evidence="1">
    <location>
        <begin position="52"/>
        <end position="74"/>
    </location>
</feature>
<feature type="transmembrane region" description="Helical" evidence="1">
    <location>
        <begin position="136"/>
        <end position="162"/>
    </location>
</feature>
<feature type="transmembrane region" description="Helical" evidence="1">
    <location>
        <begin position="20"/>
        <end position="40"/>
    </location>
</feature>
<protein>
    <submittedName>
        <fullName evidence="2">Uncharacterized protein</fullName>
    </submittedName>
</protein>
<evidence type="ECO:0000256" key="1">
    <source>
        <dbReference type="SAM" id="Phobius"/>
    </source>
</evidence>
<feature type="transmembrane region" description="Helical" evidence="1">
    <location>
        <begin position="240"/>
        <end position="263"/>
    </location>
</feature>
<dbReference type="EMBL" id="AP023356">
    <property type="protein sequence ID" value="BCJ47849.1"/>
    <property type="molecule type" value="Genomic_DNA"/>
</dbReference>
<feature type="transmembrane region" description="Helical" evidence="1">
    <location>
        <begin position="174"/>
        <end position="195"/>
    </location>
</feature>
<evidence type="ECO:0000313" key="3">
    <source>
        <dbReference type="Proteomes" id="UP000676967"/>
    </source>
</evidence>